<feature type="transmembrane region" description="Helical" evidence="8">
    <location>
        <begin position="495"/>
        <end position="514"/>
    </location>
</feature>
<reference evidence="9" key="1">
    <citation type="submission" date="2021-03" db="EMBL/GenBank/DDBJ databases">
        <title>Revisited historic fungal species revealed as producer of novel bioactive compounds through whole genome sequencing and comparative genomics.</title>
        <authorList>
            <person name="Vignolle G.A."/>
            <person name="Hochenegger N."/>
            <person name="Mach R.L."/>
            <person name="Mach-Aigner A.R."/>
            <person name="Javad Rahimi M."/>
            <person name="Salim K.A."/>
            <person name="Chan C.M."/>
            <person name="Lim L.B.L."/>
            <person name="Cai F."/>
            <person name="Druzhinina I.S."/>
            <person name="U'Ren J.M."/>
            <person name="Derntl C."/>
        </authorList>
    </citation>
    <scope>NUCLEOTIDE SEQUENCE</scope>
    <source>
        <strain evidence="9">TUCIM 5799</strain>
    </source>
</reference>
<feature type="transmembrane region" description="Helical" evidence="8">
    <location>
        <begin position="260"/>
        <end position="282"/>
    </location>
</feature>
<keyword evidence="10" id="KW-1185">Reference proteome</keyword>
<accession>A0A9P9WW06</accession>
<gene>
    <name evidence="9" type="ORF">JX265_001828</name>
</gene>
<dbReference type="GO" id="GO:0022857">
    <property type="term" value="F:transmembrane transporter activity"/>
    <property type="evidence" value="ECO:0007669"/>
    <property type="project" value="InterPro"/>
</dbReference>
<dbReference type="OrthoDB" id="2116389at2759"/>
<evidence type="ECO:0000256" key="4">
    <source>
        <dbReference type="ARBA" id="ARBA00022692"/>
    </source>
</evidence>
<comment type="similarity">
    <text evidence="2 7">Belongs to the purine-cytosine permease (2.A.39) family.</text>
</comment>
<feature type="transmembrane region" description="Helical" evidence="8">
    <location>
        <begin position="333"/>
        <end position="355"/>
    </location>
</feature>
<evidence type="ECO:0000256" key="2">
    <source>
        <dbReference type="ARBA" id="ARBA00008974"/>
    </source>
</evidence>
<dbReference type="PANTHER" id="PTHR31806">
    <property type="entry name" value="PURINE-CYTOSINE PERMEASE FCY2-RELATED"/>
    <property type="match status" value="1"/>
</dbReference>
<evidence type="ECO:0000256" key="7">
    <source>
        <dbReference type="PIRNR" id="PIRNR002744"/>
    </source>
</evidence>
<feature type="transmembrane region" description="Helical" evidence="8">
    <location>
        <begin position="456"/>
        <end position="475"/>
    </location>
</feature>
<dbReference type="PIRSF" id="PIRSF002744">
    <property type="entry name" value="Pur-cyt_permease"/>
    <property type="match status" value="1"/>
</dbReference>
<keyword evidence="4 8" id="KW-0812">Transmembrane</keyword>
<sequence>MKSAEKQSHDIELAGPGEREGVAVDEGGIGIRPSTPPLPVLRNILSRWNVKIEGLSGLEARGIARVLPEDRNLFRGRSDYKGMFTLWFGTNLCVLTLIPGLLGPLIFSLGWVDSVCIVIFANALSACGPAYMATFGAASGNRTMILSRHFMGYWPSKLTCLLNIVMQIGWGTVGAIVAGQMLSAVSGNGLSVVPGCVIGALGIGVIATLGIGIVHTYERYAWIPQACALFILVGSSGGGWNTGLASVGSSATIAANRCSFFALEFGVVVGFSAVAADLYVYYPPGISKPLVFLSTWSGLWLSSLIAGIIGVGIGTGVPTKPSWAEAYSVSSGALLLECYRGLGGLGGVCVVILALGSIANNAPATYAGANTCQVLGRYAKAIPRWVWCVILVSIELICSVSGRDNLYGIFENLLPIMSYWVCPWLAIVLEEHLLFHSLCGLEFDWTAWEDRDRLPVGLAALVSWLVGWAGALLGMSQVWYQGALAQMIGDSGGDIGAWVAIAFAGITYPPLRYAELRIFTGR</sequence>
<organism evidence="9 10">
    <name type="scientific">Neoarthrinium moseri</name>
    <dbReference type="NCBI Taxonomy" id="1658444"/>
    <lineage>
        <taxon>Eukaryota</taxon>
        <taxon>Fungi</taxon>
        <taxon>Dikarya</taxon>
        <taxon>Ascomycota</taxon>
        <taxon>Pezizomycotina</taxon>
        <taxon>Sordariomycetes</taxon>
        <taxon>Xylariomycetidae</taxon>
        <taxon>Amphisphaeriales</taxon>
        <taxon>Apiosporaceae</taxon>
        <taxon>Neoarthrinium</taxon>
    </lineage>
</organism>
<evidence type="ECO:0000313" key="10">
    <source>
        <dbReference type="Proteomes" id="UP000829685"/>
    </source>
</evidence>
<feature type="transmembrane region" description="Helical" evidence="8">
    <location>
        <begin position="117"/>
        <end position="138"/>
    </location>
</feature>
<feature type="transmembrane region" description="Helical" evidence="8">
    <location>
        <begin position="158"/>
        <end position="179"/>
    </location>
</feature>
<feature type="transmembrane region" description="Helical" evidence="8">
    <location>
        <begin position="289"/>
        <end position="313"/>
    </location>
</feature>
<name>A0A9P9WW06_9PEZI</name>
<dbReference type="PANTHER" id="PTHR31806:SF8">
    <property type="entry name" value="TRANSPORTER, PUTATIVE (AFU_ORTHOLOGUE AFUA_2G03000)-RELATED"/>
    <property type="match status" value="1"/>
</dbReference>
<feature type="transmembrane region" description="Helical" evidence="8">
    <location>
        <begin position="221"/>
        <end position="240"/>
    </location>
</feature>
<evidence type="ECO:0000256" key="6">
    <source>
        <dbReference type="ARBA" id="ARBA00023136"/>
    </source>
</evidence>
<dbReference type="Pfam" id="PF02133">
    <property type="entry name" value="Transp_cyt_pur"/>
    <property type="match status" value="1"/>
</dbReference>
<keyword evidence="3 7" id="KW-0813">Transport</keyword>
<feature type="transmembrane region" description="Helical" evidence="8">
    <location>
        <begin position="191"/>
        <end position="214"/>
    </location>
</feature>
<dbReference type="GO" id="GO:0005886">
    <property type="term" value="C:plasma membrane"/>
    <property type="evidence" value="ECO:0007669"/>
    <property type="project" value="TreeGrafter"/>
</dbReference>
<comment type="caution">
    <text evidence="9">The sequence shown here is derived from an EMBL/GenBank/DDBJ whole genome shotgun (WGS) entry which is preliminary data.</text>
</comment>
<dbReference type="EMBL" id="JAFIMR010000003">
    <property type="protein sequence ID" value="KAI1880207.1"/>
    <property type="molecule type" value="Genomic_DNA"/>
</dbReference>
<proteinExistence type="inferred from homology"/>
<evidence type="ECO:0000256" key="1">
    <source>
        <dbReference type="ARBA" id="ARBA00004141"/>
    </source>
</evidence>
<evidence type="ECO:0000256" key="8">
    <source>
        <dbReference type="SAM" id="Phobius"/>
    </source>
</evidence>
<dbReference type="Gene3D" id="1.10.4160.10">
    <property type="entry name" value="Hydantoin permease"/>
    <property type="match status" value="1"/>
</dbReference>
<comment type="subcellular location">
    <subcellularLocation>
        <location evidence="1">Membrane</location>
        <topology evidence="1">Multi-pass membrane protein</topology>
    </subcellularLocation>
</comment>
<feature type="transmembrane region" description="Helical" evidence="8">
    <location>
        <begin position="84"/>
        <end position="111"/>
    </location>
</feature>
<evidence type="ECO:0000256" key="5">
    <source>
        <dbReference type="ARBA" id="ARBA00022989"/>
    </source>
</evidence>
<dbReference type="GO" id="GO:0000329">
    <property type="term" value="C:fungal-type vacuole membrane"/>
    <property type="evidence" value="ECO:0007669"/>
    <property type="project" value="TreeGrafter"/>
</dbReference>
<evidence type="ECO:0000313" key="9">
    <source>
        <dbReference type="EMBL" id="KAI1880207.1"/>
    </source>
</evidence>
<dbReference type="AlphaFoldDB" id="A0A9P9WW06"/>
<keyword evidence="6 7" id="KW-0472">Membrane</keyword>
<dbReference type="InterPro" id="IPR026030">
    <property type="entry name" value="Pur-cyt_permease_Fcy2/21/22"/>
</dbReference>
<dbReference type="Proteomes" id="UP000829685">
    <property type="component" value="Unassembled WGS sequence"/>
</dbReference>
<evidence type="ECO:0000256" key="3">
    <source>
        <dbReference type="ARBA" id="ARBA00022448"/>
    </source>
</evidence>
<keyword evidence="5 8" id="KW-1133">Transmembrane helix</keyword>
<dbReference type="InterPro" id="IPR001248">
    <property type="entry name" value="Pur-cyt_permease"/>
</dbReference>
<protein>
    <submittedName>
        <fullName evidence="9">Uncharacterized protein</fullName>
    </submittedName>
</protein>